<dbReference type="AlphaFoldDB" id="A0A0U0SPE2"/>
<proteinExistence type="predicted"/>
<dbReference type="EMBL" id="CSAE01000810">
    <property type="protein sequence ID" value="COW95081.1"/>
    <property type="molecule type" value="Genomic_DNA"/>
</dbReference>
<feature type="compositionally biased region" description="Polar residues" evidence="1">
    <location>
        <begin position="1"/>
        <end position="14"/>
    </location>
</feature>
<protein>
    <submittedName>
        <fullName evidence="2">Uncharacterized protein</fullName>
    </submittedName>
</protein>
<feature type="compositionally biased region" description="Polar residues" evidence="1">
    <location>
        <begin position="36"/>
        <end position="56"/>
    </location>
</feature>
<evidence type="ECO:0000256" key="1">
    <source>
        <dbReference type="SAM" id="MobiDB-lite"/>
    </source>
</evidence>
<gene>
    <name evidence="2" type="ORF">ERS007703_04513</name>
</gene>
<organism evidence="2 3">
    <name type="scientific">Mycobacterium tuberculosis</name>
    <dbReference type="NCBI Taxonomy" id="1773"/>
    <lineage>
        <taxon>Bacteria</taxon>
        <taxon>Bacillati</taxon>
        <taxon>Actinomycetota</taxon>
        <taxon>Actinomycetes</taxon>
        <taxon>Mycobacteriales</taxon>
        <taxon>Mycobacteriaceae</taxon>
        <taxon>Mycobacterium</taxon>
        <taxon>Mycobacterium tuberculosis complex</taxon>
    </lineage>
</organism>
<evidence type="ECO:0000313" key="2">
    <source>
        <dbReference type="EMBL" id="COW95081.1"/>
    </source>
</evidence>
<reference evidence="3" key="1">
    <citation type="submission" date="2015-03" db="EMBL/GenBank/DDBJ databases">
        <authorList>
            <consortium name="Pathogen Informatics"/>
        </authorList>
    </citation>
    <scope>NUCLEOTIDE SEQUENCE [LARGE SCALE GENOMIC DNA]</scope>
    <source>
        <strain evidence="3">K00500041</strain>
    </source>
</reference>
<sequence>MAAPSNTRPLATSTRLRESTRSNAAPGHPAAAASMSVLSRSARSAPTRESNGTLLS</sequence>
<evidence type="ECO:0000313" key="3">
    <source>
        <dbReference type="Proteomes" id="UP000038802"/>
    </source>
</evidence>
<accession>A0A0U0SPE2</accession>
<feature type="region of interest" description="Disordered" evidence="1">
    <location>
        <begin position="1"/>
        <end position="56"/>
    </location>
</feature>
<dbReference type="Proteomes" id="UP000038802">
    <property type="component" value="Unassembled WGS sequence"/>
</dbReference>
<feature type="compositionally biased region" description="Low complexity" evidence="1">
    <location>
        <begin position="24"/>
        <end position="33"/>
    </location>
</feature>
<name>A0A0U0SPE2_MYCTX</name>